<dbReference type="Proteomes" id="UP000054826">
    <property type="component" value="Unassembled WGS sequence"/>
</dbReference>
<reference evidence="4 5" key="1">
    <citation type="submission" date="2015-01" db="EMBL/GenBank/DDBJ databases">
        <title>Evolution of Trichinella species and genotypes.</title>
        <authorList>
            <person name="Korhonen P.K."/>
            <person name="Edoardo P."/>
            <person name="Giuseppe L.R."/>
            <person name="Gasser R.B."/>
        </authorList>
    </citation>
    <scope>NUCLEOTIDE SEQUENCE [LARGE SCALE GENOMIC DNA]</scope>
    <source>
        <strain evidence="1">ISS13</strain>
        <strain evidence="3">ISS176</strain>
        <strain evidence="2">ISS588</strain>
    </source>
</reference>
<dbReference type="EMBL" id="JYDR01000001">
    <property type="protein sequence ID" value="KRY79522.1"/>
    <property type="molecule type" value="Genomic_DNA"/>
</dbReference>
<accession>A0A0V1JET5</accession>
<dbReference type="EMBL" id="JYDS01000009">
    <property type="protein sequence ID" value="KRZ33471.1"/>
    <property type="molecule type" value="Genomic_DNA"/>
</dbReference>
<evidence type="ECO:0000313" key="2">
    <source>
        <dbReference type="EMBL" id="KRZ33471.1"/>
    </source>
</evidence>
<name>A0A0V1JET5_TRIPS</name>
<evidence type="ECO:0000313" key="3">
    <source>
        <dbReference type="EMBL" id="KRZ41197.1"/>
    </source>
</evidence>
<evidence type="ECO:0000313" key="5">
    <source>
        <dbReference type="Proteomes" id="UP000054805"/>
    </source>
</evidence>
<dbReference type="Proteomes" id="UP000054632">
    <property type="component" value="Unassembled WGS sequence"/>
</dbReference>
<gene>
    <name evidence="1" type="ORF">T4A_7922</name>
    <name evidence="2" type="ORF">T4B_13665</name>
    <name evidence="3" type="ORF">T4C_2006</name>
</gene>
<sequence>MLSKESHHTIDNVNLSCSLHPLGELFFVCTNKWKLRFQVRWQLKLKDAEQEQTQTTEDRKINHAISPSHCIT</sequence>
<keyword evidence="5" id="KW-1185">Reference proteome</keyword>
<proteinExistence type="predicted"/>
<dbReference type="EMBL" id="JYDV01000021">
    <property type="protein sequence ID" value="KRZ41197.1"/>
    <property type="molecule type" value="Genomic_DNA"/>
</dbReference>
<evidence type="ECO:0000313" key="4">
    <source>
        <dbReference type="Proteomes" id="UP000054632"/>
    </source>
</evidence>
<protein>
    <submittedName>
        <fullName evidence="2">Uncharacterized protein</fullName>
    </submittedName>
</protein>
<evidence type="ECO:0000313" key="1">
    <source>
        <dbReference type="EMBL" id="KRY79522.1"/>
    </source>
</evidence>
<dbReference type="AlphaFoldDB" id="A0A0V1JET5"/>
<comment type="caution">
    <text evidence="2">The sequence shown here is derived from an EMBL/GenBank/DDBJ whole genome shotgun (WGS) entry which is preliminary data.</text>
</comment>
<dbReference type="Proteomes" id="UP000054805">
    <property type="component" value="Unassembled WGS sequence"/>
</dbReference>
<organism evidence="2 5">
    <name type="scientific">Trichinella pseudospiralis</name>
    <name type="common">Parasitic roundworm</name>
    <dbReference type="NCBI Taxonomy" id="6337"/>
    <lineage>
        <taxon>Eukaryota</taxon>
        <taxon>Metazoa</taxon>
        <taxon>Ecdysozoa</taxon>
        <taxon>Nematoda</taxon>
        <taxon>Enoplea</taxon>
        <taxon>Dorylaimia</taxon>
        <taxon>Trichinellida</taxon>
        <taxon>Trichinellidae</taxon>
        <taxon>Trichinella</taxon>
    </lineage>
</organism>